<accession>A0A2M7Z6G0</accession>
<dbReference type="InterPro" id="IPR023214">
    <property type="entry name" value="HAD_sf"/>
</dbReference>
<dbReference type="AlphaFoldDB" id="A0A2M7Z6G0"/>
<evidence type="ECO:0008006" key="3">
    <source>
        <dbReference type="Google" id="ProtNLM"/>
    </source>
</evidence>
<dbReference type="PANTHER" id="PTHR43611:SF3">
    <property type="entry name" value="FLAVIN MONONUCLEOTIDE HYDROLASE 1, CHLOROPLATIC"/>
    <property type="match status" value="1"/>
</dbReference>
<proteinExistence type="predicted"/>
<dbReference type="SFLD" id="SFLDS00003">
    <property type="entry name" value="Haloacid_Dehalogenase"/>
    <property type="match status" value="1"/>
</dbReference>
<dbReference type="PANTHER" id="PTHR43611">
    <property type="entry name" value="ALPHA-D-GLUCOSE 1-PHOSPHATE PHOSPHATASE"/>
    <property type="match status" value="1"/>
</dbReference>
<name>A0A2M7Z6G0_9BACT</name>
<reference evidence="2" key="1">
    <citation type="submission" date="2017-09" db="EMBL/GenBank/DDBJ databases">
        <title>Depth-based differentiation of microbial function through sediment-hosted aquifers and enrichment of novel symbionts in the deep terrestrial subsurface.</title>
        <authorList>
            <person name="Probst A.J."/>
            <person name="Ladd B."/>
            <person name="Jarett J.K."/>
            <person name="Geller-Mcgrath D.E."/>
            <person name="Sieber C.M.K."/>
            <person name="Emerson J.B."/>
            <person name="Anantharaman K."/>
            <person name="Thomas B.C."/>
            <person name="Malmstrom R."/>
            <person name="Stieglmeier M."/>
            <person name="Klingl A."/>
            <person name="Woyke T."/>
            <person name="Ryan C.M."/>
            <person name="Banfield J.F."/>
        </authorList>
    </citation>
    <scope>NUCLEOTIDE SEQUENCE [LARGE SCALE GENOMIC DNA]</scope>
</reference>
<evidence type="ECO:0000313" key="2">
    <source>
        <dbReference type="Proteomes" id="UP000230843"/>
    </source>
</evidence>
<dbReference type="PRINTS" id="PR00413">
    <property type="entry name" value="HADHALOGNASE"/>
</dbReference>
<dbReference type="SFLD" id="SFLDG01129">
    <property type="entry name" value="C1.5:_HAD__Beta-PGM__Phosphata"/>
    <property type="match status" value="1"/>
</dbReference>
<gene>
    <name evidence="1" type="ORF">CO137_02670</name>
</gene>
<dbReference type="InterPro" id="IPR023198">
    <property type="entry name" value="PGP-like_dom2"/>
</dbReference>
<comment type="caution">
    <text evidence="1">The sequence shown here is derived from an EMBL/GenBank/DDBJ whole genome shotgun (WGS) entry which is preliminary data.</text>
</comment>
<dbReference type="CDD" id="cd02603">
    <property type="entry name" value="HAD_sEH-N_like"/>
    <property type="match status" value="1"/>
</dbReference>
<dbReference type="NCBIfam" id="TIGR01549">
    <property type="entry name" value="HAD-SF-IA-v1"/>
    <property type="match status" value="1"/>
</dbReference>
<sequence>MTKMYFEKGDVFKLSKIKAVVFDLGGVLLEPAVLQMITSLSNELGIERRQLVGFFKEHEEDRLRGNVSEILIFEKAENKFDIKIEDKTMLWLKTYQKYFKMRAEMFEVVSFLIRRKCKVGLLSNIDKATAEYIRYNMPLLFDEVVFSCNTGFIKPERQIYEMVLNKLQIFSEHVIMIDDRIENIEGAEAIGMQGILYTNFIQFKNDLEKYLEITLSSE</sequence>
<dbReference type="Gene3D" id="3.40.50.1000">
    <property type="entry name" value="HAD superfamily/HAD-like"/>
    <property type="match status" value="1"/>
</dbReference>
<evidence type="ECO:0000313" key="1">
    <source>
        <dbReference type="EMBL" id="PJA89734.1"/>
    </source>
</evidence>
<dbReference type="Proteomes" id="UP000230843">
    <property type="component" value="Unassembled WGS sequence"/>
</dbReference>
<dbReference type="Gene3D" id="1.10.150.240">
    <property type="entry name" value="Putative phosphatase, domain 2"/>
    <property type="match status" value="1"/>
</dbReference>
<dbReference type="InterPro" id="IPR006439">
    <property type="entry name" value="HAD-SF_hydro_IA"/>
</dbReference>
<protein>
    <recommendedName>
        <fullName evidence="3">HAD family phosphatase</fullName>
    </recommendedName>
</protein>
<dbReference type="SUPFAM" id="SSF56784">
    <property type="entry name" value="HAD-like"/>
    <property type="match status" value="1"/>
</dbReference>
<dbReference type="NCBIfam" id="TIGR01509">
    <property type="entry name" value="HAD-SF-IA-v3"/>
    <property type="match status" value="1"/>
</dbReference>
<dbReference type="InterPro" id="IPR036412">
    <property type="entry name" value="HAD-like_sf"/>
</dbReference>
<dbReference type="Pfam" id="PF00702">
    <property type="entry name" value="Hydrolase"/>
    <property type="match status" value="1"/>
</dbReference>
<dbReference type="EMBL" id="PFVJ01000056">
    <property type="protein sequence ID" value="PJA89734.1"/>
    <property type="molecule type" value="Genomic_DNA"/>
</dbReference>
<organism evidence="1 2">
    <name type="scientific">Candidatus Magasanikbacteria bacterium CG_4_9_14_3_um_filter_32_9</name>
    <dbReference type="NCBI Taxonomy" id="1974644"/>
    <lineage>
        <taxon>Bacteria</taxon>
        <taxon>Candidatus Magasanikiibacteriota</taxon>
    </lineage>
</organism>